<comment type="caution">
    <text evidence="1">The sequence shown here is derived from an EMBL/GenBank/DDBJ whole genome shotgun (WGS) entry which is preliminary data.</text>
</comment>
<protein>
    <submittedName>
        <fullName evidence="1">DUF2793 domain-containing protein</fullName>
    </submittedName>
</protein>
<evidence type="ECO:0000313" key="2">
    <source>
        <dbReference type="Proteomes" id="UP000309848"/>
    </source>
</evidence>
<proteinExistence type="predicted"/>
<organism evidence="1 2">
    <name type="scientific">Sphingomonas naasensis</name>
    <dbReference type="NCBI Taxonomy" id="1344951"/>
    <lineage>
        <taxon>Bacteria</taxon>
        <taxon>Pseudomonadati</taxon>
        <taxon>Pseudomonadota</taxon>
        <taxon>Alphaproteobacteria</taxon>
        <taxon>Sphingomonadales</taxon>
        <taxon>Sphingomonadaceae</taxon>
        <taxon>Sphingomonas</taxon>
    </lineage>
</organism>
<dbReference type="OrthoDB" id="564699at2"/>
<dbReference type="InterPro" id="IPR021251">
    <property type="entry name" value="DUF2793"/>
</dbReference>
<name>A0A4S1WFP2_9SPHN</name>
<reference evidence="1 2" key="1">
    <citation type="submission" date="2019-04" db="EMBL/GenBank/DDBJ databases">
        <title>Sphingomonas psychrotolerans sp. nov., isolated from soil in the Tianshan Mountains, Xinjiang, China.</title>
        <authorList>
            <person name="Luo Y."/>
            <person name="Sheng H."/>
        </authorList>
    </citation>
    <scope>NUCLEOTIDE SEQUENCE [LARGE SCALE GENOMIC DNA]</scope>
    <source>
        <strain evidence="1 2">KIS18-15</strain>
    </source>
</reference>
<sequence length="167" mass="17359">MTDTATPRLLFPLLQPGQAQKEMFHNAALALLDMNVQPAAVAAGTNVPPEAPEAGDCWIVGAAPTDEWAGHAHAVAGWTSSGWQFVSPREGAQFWLGAAQGVARFIAGAWRVGETHGKLFVEGDQVVGSRGDPIAEPAGGTTVDAEARAVIVSVLEALRTHGLIESG</sequence>
<dbReference type="AlphaFoldDB" id="A0A4S1WFP2"/>
<evidence type="ECO:0000313" key="1">
    <source>
        <dbReference type="EMBL" id="TGX41433.1"/>
    </source>
</evidence>
<gene>
    <name evidence="1" type="ORF">E5A74_12435</name>
</gene>
<dbReference type="RefSeq" id="WP_135985393.1">
    <property type="nucleotide sequence ID" value="NZ_JAASQM010000003.1"/>
</dbReference>
<keyword evidence="2" id="KW-1185">Reference proteome</keyword>
<dbReference type="Pfam" id="PF10983">
    <property type="entry name" value="DUF2793"/>
    <property type="match status" value="1"/>
</dbReference>
<dbReference type="EMBL" id="SRXU01000005">
    <property type="protein sequence ID" value="TGX41433.1"/>
    <property type="molecule type" value="Genomic_DNA"/>
</dbReference>
<accession>A0A4S1WFP2</accession>
<dbReference type="Proteomes" id="UP000309848">
    <property type="component" value="Unassembled WGS sequence"/>
</dbReference>